<dbReference type="SUPFAM" id="SSF53756">
    <property type="entry name" value="UDP-Glycosyltransferase/glycogen phosphorylase"/>
    <property type="match status" value="1"/>
</dbReference>
<dbReference type="Gene3D" id="3.40.50.2000">
    <property type="entry name" value="Glycogen Phosphorylase B"/>
    <property type="match status" value="1"/>
</dbReference>
<evidence type="ECO:0000313" key="3">
    <source>
        <dbReference type="Proteomes" id="UP001060112"/>
    </source>
</evidence>
<evidence type="ECO:0000313" key="2">
    <source>
        <dbReference type="EMBL" id="UTY39960.1"/>
    </source>
</evidence>
<keyword evidence="3" id="KW-1185">Reference proteome</keyword>
<evidence type="ECO:0000259" key="1">
    <source>
        <dbReference type="Pfam" id="PF13477"/>
    </source>
</evidence>
<dbReference type="GO" id="GO:0016757">
    <property type="term" value="F:glycosyltransferase activity"/>
    <property type="evidence" value="ECO:0007669"/>
    <property type="project" value="UniProtKB-KW"/>
</dbReference>
<keyword evidence="2" id="KW-0328">Glycosyltransferase</keyword>
<accession>A0ABY5I7Q2</accession>
<dbReference type="RefSeq" id="WP_290141397.1">
    <property type="nucleotide sequence ID" value="NZ_CP101620.1"/>
</dbReference>
<name>A0ABY5I7Q2_9FIRM</name>
<sequence length="172" mass="20305">MRALMTATVPSMIGQFNMNNINILIELGYEVDVASNFNDYSVWSDEKITLLKDTLNELNVHMYQVDFERSMFKIGNHIKSYKQMKKLMNERQYDLVHTHTPISSLITRIAFKHSEIFNKCRMIYTAHGFHFFKGNNPLKNFYLEILKDMVQSILIHLLLLIKKTMQQQIILN</sequence>
<dbReference type="Pfam" id="PF13477">
    <property type="entry name" value="Glyco_trans_4_2"/>
    <property type="match status" value="1"/>
</dbReference>
<dbReference type="InterPro" id="IPR028098">
    <property type="entry name" value="Glyco_trans_4-like_N"/>
</dbReference>
<dbReference type="EMBL" id="CP101620">
    <property type="protein sequence ID" value="UTY39960.1"/>
    <property type="molecule type" value="Genomic_DNA"/>
</dbReference>
<protein>
    <submittedName>
        <fullName evidence="2">Glycosyltransferase</fullName>
        <ecNumber evidence="2">2.4.-.-</ecNumber>
    </submittedName>
</protein>
<keyword evidence="2" id="KW-0808">Transferase</keyword>
<organism evidence="2 3">
    <name type="scientific">Allocoprobacillus halotolerans</name>
    <dbReference type="NCBI Taxonomy" id="2944914"/>
    <lineage>
        <taxon>Bacteria</taxon>
        <taxon>Bacillati</taxon>
        <taxon>Bacillota</taxon>
        <taxon>Erysipelotrichia</taxon>
        <taxon>Erysipelotrichales</taxon>
        <taxon>Erysipelotrichaceae</taxon>
        <taxon>Allocoprobacillus</taxon>
    </lineage>
</organism>
<dbReference type="Proteomes" id="UP001060112">
    <property type="component" value="Chromosome"/>
</dbReference>
<proteinExistence type="predicted"/>
<dbReference type="EC" id="2.4.-.-" evidence="2"/>
<gene>
    <name evidence="2" type="ORF">NMU03_03915</name>
</gene>
<feature type="domain" description="Glycosyltransferase subfamily 4-like N-terminal" evidence="1">
    <location>
        <begin position="52"/>
        <end position="149"/>
    </location>
</feature>
<reference evidence="2" key="1">
    <citation type="submission" date="2022-07" db="EMBL/GenBank/DDBJ databases">
        <title>Faecal culturing of patients with breast cancer.</title>
        <authorList>
            <person name="Teng N.M.Y."/>
            <person name="Kiu R."/>
            <person name="Evans R."/>
            <person name="Baker D.J."/>
            <person name="Zenner C."/>
            <person name="Robinson S.D."/>
            <person name="Hall L.J."/>
        </authorList>
    </citation>
    <scope>NUCLEOTIDE SEQUENCE</scope>
    <source>
        <strain evidence="2">LH1062</strain>
    </source>
</reference>